<comment type="caution">
    <text evidence="2">The sequence shown here is derived from an EMBL/GenBank/DDBJ whole genome shotgun (WGS) entry which is preliminary data.</text>
</comment>
<accession>G2GF06</accession>
<dbReference type="RefSeq" id="WP_007497973.1">
    <property type="nucleotide sequence ID" value="NZ_AGBF01000073.1"/>
</dbReference>
<organism evidence="2 3">
    <name type="scientific">Streptomyces zinciresistens K42</name>
    <dbReference type="NCBI Taxonomy" id="700597"/>
    <lineage>
        <taxon>Bacteria</taxon>
        <taxon>Bacillati</taxon>
        <taxon>Actinomycetota</taxon>
        <taxon>Actinomycetes</taxon>
        <taxon>Kitasatosporales</taxon>
        <taxon>Streptomycetaceae</taxon>
        <taxon>Streptomyces</taxon>
    </lineage>
</organism>
<sequence length="188" mass="20446">MTTVTAQPADAAYLALRLPAGTRVTYHGTEAAYRGRWTVQPCACRLCVAATIFGRPARRYELYTLDGKPGPLVHVRHTSVTPIVGDAELNEATCVIPAKYAAVHLRKELRRVFPGVKFSVRTGTGKRRGEITVTWTGGPRRTSVSAVAAPLMARFGPGDRRIARVDVTVGGRRYCGVPMVSAIKLNRD</sequence>
<keyword evidence="3" id="KW-1185">Reference proteome</keyword>
<dbReference type="OrthoDB" id="5112181at2"/>
<dbReference type="EMBL" id="AGBF01000073">
    <property type="protein sequence ID" value="EGX57947.1"/>
    <property type="molecule type" value="Genomic_DNA"/>
</dbReference>
<evidence type="ECO:0000259" key="1">
    <source>
        <dbReference type="Pfam" id="PF18847"/>
    </source>
</evidence>
<reference evidence="2 3" key="1">
    <citation type="submission" date="2011-08" db="EMBL/GenBank/DDBJ databases">
        <authorList>
            <person name="Lin Y."/>
            <person name="Hao X."/>
            <person name="Johnstone L."/>
            <person name="Miller S.J."/>
            <person name="Wei G."/>
            <person name="Rensing C."/>
        </authorList>
    </citation>
    <scope>NUCLEOTIDE SEQUENCE [LARGE SCALE GENOMIC DNA]</scope>
    <source>
        <strain evidence="2 3">K42</strain>
    </source>
</reference>
<name>G2GF06_9ACTN</name>
<dbReference type="Pfam" id="PF18847">
    <property type="entry name" value="LPD29"/>
    <property type="match status" value="1"/>
</dbReference>
<dbReference type="Proteomes" id="UP000004217">
    <property type="component" value="Unassembled WGS sequence"/>
</dbReference>
<evidence type="ECO:0000313" key="3">
    <source>
        <dbReference type="Proteomes" id="UP000004217"/>
    </source>
</evidence>
<dbReference type="PATRIC" id="fig|700597.3.peg.4011"/>
<evidence type="ECO:0000313" key="2">
    <source>
        <dbReference type="EMBL" id="EGX57947.1"/>
    </source>
</evidence>
<feature type="domain" description="Large polyvalent protein associated" evidence="1">
    <location>
        <begin position="97"/>
        <end position="182"/>
    </location>
</feature>
<proteinExistence type="predicted"/>
<dbReference type="AlphaFoldDB" id="G2GF06"/>
<gene>
    <name evidence="2" type="ORF">SZN_20447</name>
</gene>
<dbReference type="InterPro" id="IPR041311">
    <property type="entry name" value="LPD29"/>
</dbReference>
<protein>
    <recommendedName>
        <fullName evidence="1">Large polyvalent protein associated domain-containing protein</fullName>
    </recommendedName>
</protein>